<comment type="caution">
    <text evidence="1">The sequence shown here is derived from an EMBL/GenBank/DDBJ whole genome shotgun (WGS) entry which is preliminary data.</text>
</comment>
<dbReference type="Proteomes" id="UP001297092">
    <property type="component" value="Unassembled WGS sequence"/>
</dbReference>
<dbReference type="RefSeq" id="WP_214112031.1">
    <property type="nucleotide sequence ID" value="NZ_JAHCTB010000001.1"/>
</dbReference>
<reference evidence="1 2" key="1">
    <citation type="submission" date="2021-05" db="EMBL/GenBank/DDBJ databases">
        <title>Aequorivita echinoideorum JCM 30378 genome.</title>
        <authorList>
            <person name="Zhang H."/>
            <person name="Li C."/>
        </authorList>
    </citation>
    <scope>NUCLEOTIDE SEQUENCE [LARGE SCALE GENOMIC DNA]</scope>
    <source>
        <strain evidence="1 2">JCM30378</strain>
    </source>
</reference>
<keyword evidence="2" id="KW-1185">Reference proteome</keyword>
<proteinExistence type="predicted"/>
<dbReference type="EMBL" id="JAHCTB010000001">
    <property type="protein sequence ID" value="MBT0607173.1"/>
    <property type="molecule type" value="Genomic_DNA"/>
</dbReference>
<name>A0ABS5S2E4_9FLAO</name>
<accession>A0ABS5S2E4</accession>
<protein>
    <submittedName>
        <fullName evidence="1">Uncharacterized protein</fullName>
    </submittedName>
</protein>
<gene>
    <name evidence="1" type="ORF">KIV10_03160</name>
</gene>
<evidence type="ECO:0000313" key="1">
    <source>
        <dbReference type="EMBL" id="MBT0607173.1"/>
    </source>
</evidence>
<evidence type="ECO:0000313" key="2">
    <source>
        <dbReference type="Proteomes" id="UP001297092"/>
    </source>
</evidence>
<organism evidence="1 2">
    <name type="scientific">Aequorivita echinoideorum</name>
    <dbReference type="NCBI Taxonomy" id="1549647"/>
    <lineage>
        <taxon>Bacteria</taxon>
        <taxon>Pseudomonadati</taxon>
        <taxon>Bacteroidota</taxon>
        <taxon>Flavobacteriia</taxon>
        <taxon>Flavobacteriales</taxon>
        <taxon>Flavobacteriaceae</taxon>
        <taxon>Aequorivita</taxon>
    </lineage>
</organism>
<sequence>MKLDLEKIENELKNRCHYHYEWGQKQNDIWDARTNFIYETTDWEMLIEKIKNLITSENLDKKRAFNYAANRWFNFWSAMAVEQIFSEMPQIEKVPQSKDHKKDFYFCGIPFDHKTSVFPKHLKCTFEEAKNSKRTLIDWFYKNQSNQKRNHFHNRLFVVVFDKNGAHWKLKAEIGLLKNAIEAYVSNFKMEQLEQFNFTEETQTVSDVIFVNKNN</sequence>